<feature type="non-terminal residue" evidence="1">
    <location>
        <position position="100"/>
    </location>
</feature>
<accession>A0A4Q9QAS2</accession>
<name>A0A4Q9QAS2_9APHY</name>
<evidence type="ECO:0000313" key="2">
    <source>
        <dbReference type="Proteomes" id="UP000292082"/>
    </source>
</evidence>
<proteinExistence type="predicted"/>
<gene>
    <name evidence="1" type="ORF">BD310DRAFT_913310</name>
</gene>
<dbReference type="AlphaFoldDB" id="A0A4Q9QAS2"/>
<sequence length="100" mass="11236">MSRDVAAAPRGVHSLVVALRSTLAVAARQSHWFGIWYRGYPSGLSWPGPRVVGDCSRAGRVEAVMYARLFVEVSRRPMSVGIVEKRKARVRWVPALLYKR</sequence>
<organism evidence="1 2">
    <name type="scientific">Dichomitus squalens</name>
    <dbReference type="NCBI Taxonomy" id="114155"/>
    <lineage>
        <taxon>Eukaryota</taxon>
        <taxon>Fungi</taxon>
        <taxon>Dikarya</taxon>
        <taxon>Basidiomycota</taxon>
        <taxon>Agaricomycotina</taxon>
        <taxon>Agaricomycetes</taxon>
        <taxon>Polyporales</taxon>
        <taxon>Polyporaceae</taxon>
        <taxon>Dichomitus</taxon>
    </lineage>
</organism>
<protein>
    <submittedName>
        <fullName evidence="1">Uncharacterized protein</fullName>
    </submittedName>
</protein>
<evidence type="ECO:0000313" key="1">
    <source>
        <dbReference type="EMBL" id="TBU64763.1"/>
    </source>
</evidence>
<keyword evidence="2" id="KW-1185">Reference proteome</keyword>
<reference evidence="1 2" key="1">
    <citation type="submission" date="2019-01" db="EMBL/GenBank/DDBJ databases">
        <title>Draft genome sequences of three monokaryotic isolates of the white-rot basidiomycete fungus Dichomitus squalens.</title>
        <authorList>
            <consortium name="DOE Joint Genome Institute"/>
            <person name="Lopez S.C."/>
            <person name="Andreopoulos B."/>
            <person name="Pangilinan J."/>
            <person name="Lipzen A."/>
            <person name="Riley R."/>
            <person name="Ahrendt S."/>
            <person name="Ng V."/>
            <person name="Barry K."/>
            <person name="Daum C."/>
            <person name="Grigoriev I.V."/>
            <person name="Hilden K.S."/>
            <person name="Makela M.R."/>
            <person name="de Vries R.P."/>
        </authorList>
    </citation>
    <scope>NUCLEOTIDE SEQUENCE [LARGE SCALE GENOMIC DNA]</scope>
    <source>
        <strain evidence="1 2">CBS 464.89</strain>
    </source>
</reference>
<dbReference type="EMBL" id="ML145085">
    <property type="protein sequence ID" value="TBU64763.1"/>
    <property type="molecule type" value="Genomic_DNA"/>
</dbReference>
<dbReference type="Proteomes" id="UP000292082">
    <property type="component" value="Unassembled WGS sequence"/>
</dbReference>